<dbReference type="Proteomes" id="UP000004810">
    <property type="component" value="Unassembled WGS sequence"/>
</dbReference>
<reference evidence="2" key="1">
    <citation type="submission" date="2012-08" db="EMBL/GenBank/DDBJ databases">
        <title>The Genome Sequence of Wuchereria bancrofti.</title>
        <authorList>
            <person name="Nutman T.B."/>
            <person name="Fink D.L."/>
            <person name="Russ C."/>
            <person name="Young S."/>
            <person name="Zeng Q."/>
            <person name="Koehrsen M."/>
            <person name="Alvarado L."/>
            <person name="Berlin A."/>
            <person name="Chapman S.B."/>
            <person name="Chen Z."/>
            <person name="Freedman E."/>
            <person name="Gellesch M."/>
            <person name="Goldberg J."/>
            <person name="Griggs A."/>
            <person name="Gujja S."/>
            <person name="Heilman E.R."/>
            <person name="Heiman D."/>
            <person name="Hepburn T."/>
            <person name="Howarth C."/>
            <person name="Jen D."/>
            <person name="Larson L."/>
            <person name="Lewis B."/>
            <person name="Mehta T."/>
            <person name="Park D."/>
            <person name="Pearson M."/>
            <person name="Roberts A."/>
            <person name="Saif S."/>
            <person name="Shea T."/>
            <person name="Shenoy N."/>
            <person name="Sisk P."/>
            <person name="Stolte C."/>
            <person name="Sykes S."/>
            <person name="Walk T."/>
            <person name="White J."/>
            <person name="Yandava C."/>
            <person name="Haas B."/>
            <person name="Henn M.R."/>
            <person name="Nusbaum C."/>
            <person name="Birren B."/>
        </authorList>
    </citation>
    <scope>NUCLEOTIDE SEQUENCE [LARGE SCALE GENOMIC DNA]</scope>
    <source>
        <strain evidence="2">NA</strain>
    </source>
</reference>
<comment type="caution">
    <text evidence="1">The sequence shown here is derived from an EMBL/GenBank/DDBJ whole genome shotgun (WGS) entry which is preliminary data.</text>
</comment>
<accession>J9BAS4</accession>
<protein>
    <submittedName>
        <fullName evidence="1">Uncharacterized protein</fullName>
    </submittedName>
</protein>
<organism evidence="1 2">
    <name type="scientific">Wuchereria bancrofti</name>
    <dbReference type="NCBI Taxonomy" id="6293"/>
    <lineage>
        <taxon>Eukaryota</taxon>
        <taxon>Metazoa</taxon>
        <taxon>Ecdysozoa</taxon>
        <taxon>Nematoda</taxon>
        <taxon>Chromadorea</taxon>
        <taxon>Rhabditida</taxon>
        <taxon>Spirurina</taxon>
        <taxon>Spiruromorpha</taxon>
        <taxon>Filarioidea</taxon>
        <taxon>Onchocercidae</taxon>
        <taxon>Wuchereria</taxon>
    </lineage>
</organism>
<name>J9BAS4_WUCBA</name>
<evidence type="ECO:0000313" key="1">
    <source>
        <dbReference type="EMBL" id="EJW84230.1"/>
    </source>
</evidence>
<feature type="non-terminal residue" evidence="1">
    <location>
        <position position="1"/>
    </location>
</feature>
<evidence type="ECO:0000313" key="2">
    <source>
        <dbReference type="Proteomes" id="UP000004810"/>
    </source>
</evidence>
<dbReference type="AlphaFoldDB" id="J9BAS4"/>
<sequence>RRSPEKGIVAAQPEVENILYHWDWQLDKSLVHTVVFKEYYLSEVSRNTLVT</sequence>
<dbReference type="EMBL" id="ADBV01001732">
    <property type="protein sequence ID" value="EJW84230.1"/>
    <property type="molecule type" value="Genomic_DNA"/>
</dbReference>
<gene>
    <name evidence="1" type="ORF">WUBG_04857</name>
</gene>
<proteinExistence type="predicted"/>